<dbReference type="Proteomes" id="UP000186804">
    <property type="component" value="Unassembled WGS sequence"/>
</dbReference>
<evidence type="ECO:0000313" key="1">
    <source>
        <dbReference type="EMBL" id="OII76640.1"/>
    </source>
</evidence>
<protein>
    <submittedName>
        <fullName evidence="1">Uncharacterized protein</fullName>
    </submittedName>
</protein>
<dbReference type="RefSeq" id="XP_067068486.1">
    <property type="nucleotide sequence ID" value="XM_067213087.1"/>
</dbReference>
<dbReference type="AlphaFoldDB" id="A0A1J4MR20"/>
<dbReference type="VEuPathDB" id="CryptoDB:cand_028590"/>
<dbReference type="EMBL" id="LRBS01000055">
    <property type="protein sequence ID" value="OII76640.1"/>
    <property type="molecule type" value="Genomic_DNA"/>
</dbReference>
<gene>
    <name evidence="1" type="ORF">cand_028590</name>
</gene>
<dbReference type="OrthoDB" id="10299192at2759"/>
<keyword evidence="2" id="KW-1185">Reference proteome</keyword>
<reference evidence="1 2" key="1">
    <citation type="submission" date="2016-10" db="EMBL/GenBank/DDBJ databases">
        <title>Reductive evolution of mitochondrial metabolism and differential evolution of invasion-related proteins in Cryptosporidium.</title>
        <authorList>
            <person name="Liu S."/>
            <person name="Roellig D.M."/>
            <person name="Guo Y."/>
            <person name="Li N."/>
            <person name="Frace M.A."/>
            <person name="Tang K."/>
            <person name="Zhang L."/>
            <person name="Feng Y."/>
            <person name="Xiao L."/>
        </authorList>
    </citation>
    <scope>NUCLEOTIDE SEQUENCE [LARGE SCALE GENOMIC DNA]</scope>
    <source>
        <strain evidence="1">30847</strain>
    </source>
</reference>
<evidence type="ECO:0000313" key="2">
    <source>
        <dbReference type="Proteomes" id="UP000186804"/>
    </source>
</evidence>
<dbReference type="GeneID" id="92367043"/>
<proteinExistence type="predicted"/>
<comment type="caution">
    <text evidence="1">The sequence shown here is derived from an EMBL/GenBank/DDBJ whole genome shotgun (WGS) entry which is preliminary data.</text>
</comment>
<organism evidence="1 2">
    <name type="scientific">Cryptosporidium andersoni</name>
    <dbReference type="NCBI Taxonomy" id="117008"/>
    <lineage>
        <taxon>Eukaryota</taxon>
        <taxon>Sar</taxon>
        <taxon>Alveolata</taxon>
        <taxon>Apicomplexa</taxon>
        <taxon>Conoidasida</taxon>
        <taxon>Coccidia</taxon>
        <taxon>Eucoccidiorida</taxon>
        <taxon>Eimeriorina</taxon>
        <taxon>Cryptosporidiidae</taxon>
        <taxon>Cryptosporidium</taxon>
    </lineage>
</organism>
<accession>A0A1J4MR20</accession>
<sequence length="217" mass="25356">MPKGSLINTLKDILRWVERRSKESNTQDIYMNQCVQQGTQRYLNKCEYNGISVEVIGESIVSNDIGEISRSTPIKLDIDLNPKNILSTTQDKILTVEWNGFIEEENILIEKEDNNEMQEQELVYEEIEKKIVTELAKLDNDSIYSTNLSKNNGEYINILNIKRKKGQRIYVDNNTNSIYELTEEQEIINENNPKKSKISNHKNKITQSLYTDEWLFE</sequence>
<name>A0A1J4MR20_9CRYT</name>